<dbReference type="GO" id="GO:0005506">
    <property type="term" value="F:iron ion binding"/>
    <property type="evidence" value="ECO:0007669"/>
    <property type="project" value="InterPro"/>
</dbReference>
<feature type="chain" id="PRO_5013134478" description="Cytochrome C" evidence="2">
    <location>
        <begin position="23"/>
        <end position="386"/>
    </location>
</feature>
<dbReference type="SUPFAM" id="SSF47175">
    <property type="entry name" value="Cytochromes"/>
    <property type="match status" value="1"/>
</dbReference>
<dbReference type="PROSITE" id="PS51009">
    <property type="entry name" value="CYTCII"/>
    <property type="match status" value="1"/>
</dbReference>
<dbReference type="GO" id="GO:0020037">
    <property type="term" value="F:heme binding"/>
    <property type="evidence" value="ECO:0007669"/>
    <property type="project" value="InterPro"/>
</dbReference>
<keyword evidence="2" id="KW-0732">Signal</keyword>
<proteinExistence type="predicted"/>
<keyword evidence="4" id="KW-1185">Reference proteome</keyword>
<dbReference type="InterPro" id="IPR010980">
    <property type="entry name" value="Cyt_c/b562"/>
</dbReference>
<feature type="region of interest" description="Disordered" evidence="1">
    <location>
        <begin position="56"/>
        <end position="76"/>
    </location>
</feature>
<dbReference type="PROSITE" id="PS51257">
    <property type="entry name" value="PROKAR_LIPOPROTEIN"/>
    <property type="match status" value="1"/>
</dbReference>
<evidence type="ECO:0000256" key="2">
    <source>
        <dbReference type="SAM" id="SignalP"/>
    </source>
</evidence>
<accession>A0A1P8WG93</accession>
<feature type="region of interest" description="Disordered" evidence="1">
    <location>
        <begin position="104"/>
        <end position="157"/>
    </location>
</feature>
<dbReference type="GO" id="GO:0009055">
    <property type="term" value="F:electron transfer activity"/>
    <property type="evidence" value="ECO:0007669"/>
    <property type="project" value="InterPro"/>
</dbReference>
<feature type="compositionally biased region" description="Polar residues" evidence="1">
    <location>
        <begin position="120"/>
        <end position="144"/>
    </location>
</feature>
<evidence type="ECO:0000313" key="3">
    <source>
        <dbReference type="EMBL" id="APZ93096.1"/>
    </source>
</evidence>
<dbReference type="EMBL" id="CP017641">
    <property type="protein sequence ID" value="APZ93096.1"/>
    <property type="molecule type" value="Genomic_DNA"/>
</dbReference>
<dbReference type="RefSeq" id="WP_077024619.1">
    <property type="nucleotide sequence ID" value="NZ_CP017641.1"/>
</dbReference>
<name>A0A1P8WG93_9PLAN</name>
<dbReference type="OrthoDB" id="290618at2"/>
<dbReference type="InterPro" id="IPR002321">
    <property type="entry name" value="Cyt_c_II"/>
</dbReference>
<dbReference type="GO" id="GO:0022900">
    <property type="term" value="P:electron transport chain"/>
    <property type="evidence" value="ECO:0007669"/>
    <property type="project" value="InterPro"/>
</dbReference>
<gene>
    <name evidence="3" type="ORF">Fuma_02712</name>
</gene>
<dbReference type="AlphaFoldDB" id="A0A1P8WG93"/>
<dbReference type="STRING" id="1891926.Fuma_02712"/>
<dbReference type="Proteomes" id="UP000187735">
    <property type="component" value="Chromosome"/>
</dbReference>
<dbReference type="Gene3D" id="1.20.120.10">
    <property type="entry name" value="Cytochrome c/b562"/>
    <property type="match status" value="1"/>
</dbReference>
<feature type="signal peptide" evidence="2">
    <location>
        <begin position="1"/>
        <end position="22"/>
    </location>
</feature>
<sequence precursor="true">MTSRSNNSGVRLIAIVACAAFAFTGCGGSSPPPTQPADPSSVAAPMVNNATAANAPATTATNGTSSQSHRQNELWKDSSGREYLGDVPLDVFYDQPLTVAANSTPLAGSDMASGPGNTTGGQMTSVADTNNSNVPSPNATTEPATSEAPGAANGDGGWEATLPIEVLDSEVTSIRNFLNAKLQAVGTYNSSMLMLPQKAAAMAVLAQIAIKHPGDLAWKEDANYIRDLAKHMNEGTLRRGKKDQDRLLILFENMAATFNRSRPAGLEEPPADDSFSDVAEMRFLMMRMAESEQRMKTEAGSESAFDTKKDLIRHEAALLATLTKVIAREEYGYGDDQEFVGYANKVIDAANAIRNSTDANDFDTYQVSLSKVSTSCQECHSVFKNN</sequence>
<dbReference type="KEGG" id="fmr:Fuma_02712"/>
<evidence type="ECO:0000256" key="1">
    <source>
        <dbReference type="SAM" id="MobiDB-lite"/>
    </source>
</evidence>
<organism evidence="3 4">
    <name type="scientific">Fuerstiella marisgermanici</name>
    <dbReference type="NCBI Taxonomy" id="1891926"/>
    <lineage>
        <taxon>Bacteria</taxon>
        <taxon>Pseudomonadati</taxon>
        <taxon>Planctomycetota</taxon>
        <taxon>Planctomycetia</taxon>
        <taxon>Planctomycetales</taxon>
        <taxon>Planctomycetaceae</taxon>
        <taxon>Fuerstiella</taxon>
    </lineage>
</organism>
<evidence type="ECO:0000313" key="4">
    <source>
        <dbReference type="Proteomes" id="UP000187735"/>
    </source>
</evidence>
<protein>
    <recommendedName>
        <fullName evidence="5">Cytochrome C</fullName>
    </recommendedName>
</protein>
<reference evidence="3 4" key="1">
    <citation type="journal article" date="2016" name="Front. Microbiol.">
        <title>Fuerstia marisgermanicae gen. nov., sp. nov., an Unusual Member of the Phylum Planctomycetes from the German Wadden Sea.</title>
        <authorList>
            <person name="Kohn T."/>
            <person name="Heuer A."/>
            <person name="Jogler M."/>
            <person name="Vollmers J."/>
            <person name="Boedeker C."/>
            <person name="Bunk B."/>
            <person name="Rast P."/>
            <person name="Borchert D."/>
            <person name="Glockner I."/>
            <person name="Freese H.M."/>
            <person name="Klenk H.P."/>
            <person name="Overmann J."/>
            <person name="Kaster A.K."/>
            <person name="Rohde M."/>
            <person name="Wiegand S."/>
            <person name="Jogler C."/>
        </authorList>
    </citation>
    <scope>NUCLEOTIDE SEQUENCE [LARGE SCALE GENOMIC DNA]</scope>
    <source>
        <strain evidence="3 4">NH11</strain>
    </source>
</reference>
<evidence type="ECO:0008006" key="5">
    <source>
        <dbReference type="Google" id="ProtNLM"/>
    </source>
</evidence>